<gene>
    <name evidence="2" type="ORF">KB1_03680</name>
</gene>
<dbReference type="InterPro" id="IPR033458">
    <property type="entry name" value="DUF5134"/>
</dbReference>
<keyword evidence="1" id="KW-0812">Transmembrane</keyword>
<feature type="transmembrane region" description="Helical" evidence="1">
    <location>
        <begin position="156"/>
        <end position="175"/>
    </location>
</feature>
<evidence type="ECO:0000313" key="3">
    <source>
        <dbReference type="Proteomes" id="UP000825072"/>
    </source>
</evidence>
<keyword evidence="1" id="KW-1133">Transmembrane helix</keyword>
<dbReference type="Proteomes" id="UP000825072">
    <property type="component" value="Chromosome 1"/>
</dbReference>
<feature type="transmembrane region" description="Helical" evidence="1">
    <location>
        <begin position="35"/>
        <end position="55"/>
    </location>
</feature>
<keyword evidence="1" id="KW-0472">Membrane</keyword>
<accession>A0AAD1KMK0</accession>
<name>A0AAD1KMK0_9ACTN</name>
<sequence>MFTLTSTSVTFVGLFILFAWSLVWSVRDAIKAPTVVTRISTWVHVVMAVAMILMVPKSWWKPTVSAIGGPTTPVIIFAICTAWMVFMAAWRSSWSSWGHAAMFAAMVWHLAAMRKVSSLMAAPQHSGMSQTNYNHSGMHSVGHGMQTIINAAMHDYAVAGAPLMVALLAMAIAGLRRAISGRAESPSKVPACHVVATEPLAIRLSGLADFAMAFGMAWMSTELLTPIMPFMAHLHP</sequence>
<dbReference type="AlphaFoldDB" id="A0AAD1KMK0"/>
<feature type="transmembrane region" description="Helical" evidence="1">
    <location>
        <begin position="67"/>
        <end position="90"/>
    </location>
</feature>
<evidence type="ECO:0008006" key="4">
    <source>
        <dbReference type="Google" id="ProtNLM"/>
    </source>
</evidence>
<feature type="transmembrane region" description="Helical" evidence="1">
    <location>
        <begin position="96"/>
        <end position="113"/>
    </location>
</feature>
<dbReference type="Pfam" id="PF17197">
    <property type="entry name" value="DUF5134"/>
    <property type="match status" value="1"/>
</dbReference>
<protein>
    <recommendedName>
        <fullName evidence="4">DUF5134 domain-containing protein</fullName>
    </recommendedName>
</protein>
<organism evidence="2 3">
    <name type="scientific">Cutibacterium modestum</name>
    <dbReference type="NCBI Taxonomy" id="2559073"/>
    <lineage>
        <taxon>Bacteria</taxon>
        <taxon>Bacillati</taxon>
        <taxon>Actinomycetota</taxon>
        <taxon>Actinomycetes</taxon>
        <taxon>Propionibacteriales</taxon>
        <taxon>Propionibacteriaceae</taxon>
        <taxon>Cutibacterium</taxon>
    </lineage>
</organism>
<evidence type="ECO:0000256" key="1">
    <source>
        <dbReference type="SAM" id="Phobius"/>
    </source>
</evidence>
<dbReference type="EMBL" id="AP024747">
    <property type="protein sequence ID" value="BCY24378.1"/>
    <property type="molecule type" value="Genomic_DNA"/>
</dbReference>
<proteinExistence type="predicted"/>
<reference evidence="2" key="1">
    <citation type="submission" date="2021-06" db="EMBL/GenBank/DDBJ databases">
        <title>Genome sequence of Cutibacterium modestum strain KB17-24694.</title>
        <authorList>
            <person name="Dekio I."/>
            <person name="Asahina A."/>
            <person name="Nishida M."/>
        </authorList>
    </citation>
    <scope>NUCLEOTIDE SEQUENCE</scope>
    <source>
        <strain evidence="2">KB17-24694</strain>
    </source>
</reference>
<feature type="transmembrane region" description="Helical" evidence="1">
    <location>
        <begin position="210"/>
        <end position="232"/>
    </location>
</feature>
<evidence type="ECO:0000313" key="2">
    <source>
        <dbReference type="EMBL" id="BCY24378.1"/>
    </source>
</evidence>